<proteinExistence type="predicted"/>
<dbReference type="EMBL" id="FZQP02004444">
    <property type="protein sequence ID" value="VVD00082.1"/>
    <property type="molecule type" value="Genomic_DNA"/>
</dbReference>
<dbReference type="Proteomes" id="UP000324832">
    <property type="component" value="Unassembled WGS sequence"/>
</dbReference>
<protein>
    <submittedName>
        <fullName evidence="1">Uncharacterized protein</fullName>
    </submittedName>
</protein>
<evidence type="ECO:0000313" key="1">
    <source>
        <dbReference type="EMBL" id="VVD00082.1"/>
    </source>
</evidence>
<accession>A0A5E4QS20</accession>
<name>A0A5E4QS20_9NEOP</name>
<evidence type="ECO:0000313" key="2">
    <source>
        <dbReference type="Proteomes" id="UP000324832"/>
    </source>
</evidence>
<dbReference type="AlphaFoldDB" id="A0A5E4QS20"/>
<reference evidence="1 2" key="1">
    <citation type="submission" date="2017-07" db="EMBL/GenBank/DDBJ databases">
        <authorList>
            <person name="Talla V."/>
            <person name="Backstrom N."/>
        </authorList>
    </citation>
    <scope>NUCLEOTIDE SEQUENCE [LARGE SCALE GENOMIC DNA]</scope>
</reference>
<keyword evidence="2" id="KW-1185">Reference proteome</keyword>
<sequence length="82" mass="8994">MKTMWLVSQPNSVILEVKVENNAIGQQLLERKSAPKPITLVFESAQLRGRGDGSISGIPLILTVYQEDASTFESSSGCRRIC</sequence>
<organism evidence="1 2">
    <name type="scientific">Leptidea sinapis</name>
    <dbReference type="NCBI Taxonomy" id="189913"/>
    <lineage>
        <taxon>Eukaryota</taxon>
        <taxon>Metazoa</taxon>
        <taxon>Ecdysozoa</taxon>
        <taxon>Arthropoda</taxon>
        <taxon>Hexapoda</taxon>
        <taxon>Insecta</taxon>
        <taxon>Pterygota</taxon>
        <taxon>Neoptera</taxon>
        <taxon>Endopterygota</taxon>
        <taxon>Lepidoptera</taxon>
        <taxon>Glossata</taxon>
        <taxon>Ditrysia</taxon>
        <taxon>Papilionoidea</taxon>
        <taxon>Pieridae</taxon>
        <taxon>Dismorphiinae</taxon>
        <taxon>Leptidea</taxon>
    </lineage>
</organism>
<gene>
    <name evidence="1" type="ORF">LSINAPIS_LOCUS10792</name>
</gene>